<name>A0A2K1QUK7_9PEZI</name>
<accession>A0A2K1QUK7</accession>
<comment type="caution">
    <text evidence="2">The sequence shown here is derived from an EMBL/GenBank/DDBJ whole genome shotgun (WGS) entry which is preliminary data.</text>
</comment>
<keyword evidence="3" id="KW-1185">Reference proteome</keyword>
<evidence type="ECO:0000313" key="2">
    <source>
        <dbReference type="EMBL" id="PNS18563.1"/>
    </source>
</evidence>
<protein>
    <recommendedName>
        <fullName evidence="4">C2H2-type domain-containing protein</fullName>
    </recommendedName>
</protein>
<dbReference type="AlphaFoldDB" id="A0A2K1QUK7"/>
<dbReference type="Proteomes" id="UP000243797">
    <property type="component" value="Unassembled WGS sequence"/>
</dbReference>
<dbReference type="EMBL" id="NKHZ01000039">
    <property type="protein sequence ID" value="PNS18563.1"/>
    <property type="molecule type" value="Genomic_DNA"/>
</dbReference>
<gene>
    <name evidence="2" type="ORF">CAC42_5102</name>
</gene>
<sequence>MSLPMDIAGNGMQFPGYIDTGSHYDGSTMSVEEHMDSATIDPKTTFGANIALDERDFPVFDSFMDPMGAAPNDMSLLSPTITTSEDPYEDMQSLLANTHAAPWNPTIPRSTPYDNARSLQIPGQPKHQFMSLPNHFGGYSFDSAYVSQPPAADTMSFVSAPSAAMYSCNDDASDIMDRPTKKAKKTFHCDLPGEHRTRDFANIHDLERHQRSTHGIKPRHSQSHYYRCTFKDCRNKPKTWDRKDNFRSHIVRKHFPGRNAEQYKSRIDEYVKMSQVNLSQNEIDRIFAQKQRAKENSRQTASKRRARKSSSRLDIEAAERVRSTIGSYSGNNSTVASAIDDVEYMSFQQDDGLIFSPDAEPLLGMTPTSHPAYMTPYTDAGATRPTYTRDANSSSSSANDFW</sequence>
<feature type="compositionally biased region" description="Basic residues" evidence="1">
    <location>
        <begin position="301"/>
        <end position="310"/>
    </location>
</feature>
<organism evidence="2 3">
    <name type="scientific">Sphaceloma murrayae</name>
    <dbReference type="NCBI Taxonomy" id="2082308"/>
    <lineage>
        <taxon>Eukaryota</taxon>
        <taxon>Fungi</taxon>
        <taxon>Dikarya</taxon>
        <taxon>Ascomycota</taxon>
        <taxon>Pezizomycotina</taxon>
        <taxon>Dothideomycetes</taxon>
        <taxon>Dothideomycetidae</taxon>
        <taxon>Myriangiales</taxon>
        <taxon>Elsinoaceae</taxon>
        <taxon>Sphaceloma</taxon>
    </lineage>
</organism>
<reference evidence="2 3" key="1">
    <citation type="submission" date="2017-06" db="EMBL/GenBank/DDBJ databases">
        <title>Draft genome sequence of a variant of Elsinoe murrayae.</title>
        <authorList>
            <person name="Cheng Q."/>
        </authorList>
    </citation>
    <scope>NUCLEOTIDE SEQUENCE [LARGE SCALE GENOMIC DNA]</scope>
    <source>
        <strain evidence="2 3">CQ-2017a</strain>
    </source>
</reference>
<evidence type="ECO:0000313" key="3">
    <source>
        <dbReference type="Proteomes" id="UP000243797"/>
    </source>
</evidence>
<dbReference type="InParanoid" id="A0A2K1QUK7"/>
<dbReference type="OrthoDB" id="6077919at2759"/>
<feature type="compositionally biased region" description="Low complexity" evidence="1">
    <location>
        <begin position="390"/>
        <end position="402"/>
    </location>
</feature>
<proteinExistence type="predicted"/>
<feature type="region of interest" description="Disordered" evidence="1">
    <location>
        <begin position="380"/>
        <end position="402"/>
    </location>
</feature>
<evidence type="ECO:0008006" key="4">
    <source>
        <dbReference type="Google" id="ProtNLM"/>
    </source>
</evidence>
<evidence type="ECO:0000256" key="1">
    <source>
        <dbReference type="SAM" id="MobiDB-lite"/>
    </source>
</evidence>
<feature type="region of interest" description="Disordered" evidence="1">
    <location>
        <begin position="290"/>
        <end position="315"/>
    </location>
</feature>
<dbReference type="STRING" id="2082308.A0A2K1QUK7"/>